<proteinExistence type="predicted"/>
<protein>
    <submittedName>
        <fullName evidence="1">Uncharacterized protein</fullName>
    </submittedName>
</protein>
<name>A0A6A3H9B9_9STRA</name>
<dbReference type="Proteomes" id="UP000429607">
    <property type="component" value="Unassembled WGS sequence"/>
</dbReference>
<dbReference type="AlphaFoldDB" id="A0A6A3H9B9"/>
<organism evidence="1 3">
    <name type="scientific">Phytophthora rubi</name>
    <dbReference type="NCBI Taxonomy" id="129364"/>
    <lineage>
        <taxon>Eukaryota</taxon>
        <taxon>Sar</taxon>
        <taxon>Stramenopiles</taxon>
        <taxon>Oomycota</taxon>
        <taxon>Peronosporomycetes</taxon>
        <taxon>Peronosporales</taxon>
        <taxon>Peronosporaceae</taxon>
        <taxon>Phytophthora</taxon>
    </lineage>
</organism>
<accession>A0A6A3H9B9</accession>
<evidence type="ECO:0000313" key="1">
    <source>
        <dbReference type="EMBL" id="KAE8966299.1"/>
    </source>
</evidence>
<evidence type="ECO:0000313" key="3">
    <source>
        <dbReference type="Proteomes" id="UP000429607"/>
    </source>
</evidence>
<dbReference type="EMBL" id="QXFT01004649">
    <property type="protein sequence ID" value="KAE9276656.1"/>
    <property type="molecule type" value="Genomic_DNA"/>
</dbReference>
<dbReference type="Proteomes" id="UP000434957">
    <property type="component" value="Unassembled WGS sequence"/>
</dbReference>
<evidence type="ECO:0000313" key="2">
    <source>
        <dbReference type="EMBL" id="KAE9276656.1"/>
    </source>
</evidence>
<dbReference type="EMBL" id="QXFV01005111">
    <property type="protein sequence ID" value="KAE8966299.1"/>
    <property type="molecule type" value="Genomic_DNA"/>
</dbReference>
<comment type="caution">
    <text evidence="1">The sequence shown here is derived from an EMBL/GenBank/DDBJ whole genome shotgun (WGS) entry which is preliminary data.</text>
</comment>
<keyword evidence="4" id="KW-1185">Reference proteome</keyword>
<gene>
    <name evidence="1" type="ORF">PR001_g28457</name>
    <name evidence="2" type="ORF">PR003_g29005</name>
</gene>
<evidence type="ECO:0000313" key="4">
    <source>
        <dbReference type="Proteomes" id="UP000434957"/>
    </source>
</evidence>
<sequence>MVNVFRADLAVGLAGCVMYLLALGLQTYVARAPLDFLDGEQNVFHIGDDDCEFIRGCVLRRLGHWSNMRSLTMSLVYEKALKLSSSA</sequence>
<reference evidence="1 3" key="1">
    <citation type="submission" date="2018-09" db="EMBL/GenBank/DDBJ databases">
        <title>Genomic investigation of the strawberry pathogen Phytophthora fragariae indicates pathogenicity is determined by transcriptional variation in three key races.</title>
        <authorList>
            <person name="Adams T.M."/>
            <person name="Armitage A.D."/>
            <person name="Sobczyk M.K."/>
            <person name="Bates H.J."/>
            <person name="Dunwell J.M."/>
            <person name="Nellist C.F."/>
            <person name="Harrison R.J."/>
        </authorList>
    </citation>
    <scope>NUCLEOTIDE SEQUENCE [LARGE SCALE GENOMIC DNA]</scope>
    <source>
        <strain evidence="1 3">SCRP249</strain>
        <strain evidence="2 4">SCRP333</strain>
    </source>
</reference>